<name>A0A5B2VYT4_9BACT</name>
<gene>
    <name evidence="1" type="ORF">F0L74_13230</name>
</gene>
<reference evidence="1 2" key="2">
    <citation type="submission" date="2019-09" db="EMBL/GenBank/DDBJ databases">
        <authorList>
            <person name="Jin C."/>
        </authorList>
    </citation>
    <scope>NUCLEOTIDE SEQUENCE [LARGE SCALE GENOMIC DNA]</scope>
    <source>
        <strain evidence="1 2">BN140078</strain>
    </source>
</reference>
<sequence>MRFVGFIKELDNYPWATPFDNQLAENNAAVELINNIVSYLEKGKLVLGWMGHFVDLQTKEHIAPHAYLSDGIWIWPSYYQYYLKECPNYKLDKDFVNYIREKDFTVELIFNEQALREEFIGKIEAK</sequence>
<organism evidence="1 2">
    <name type="scientific">Chitinophaga agrisoli</name>
    <dbReference type="NCBI Taxonomy" id="2607653"/>
    <lineage>
        <taxon>Bacteria</taxon>
        <taxon>Pseudomonadati</taxon>
        <taxon>Bacteroidota</taxon>
        <taxon>Chitinophagia</taxon>
        <taxon>Chitinophagales</taxon>
        <taxon>Chitinophagaceae</taxon>
        <taxon>Chitinophaga</taxon>
    </lineage>
</organism>
<accession>A0A5B2VYT4</accession>
<evidence type="ECO:0000313" key="2">
    <source>
        <dbReference type="Proteomes" id="UP000324611"/>
    </source>
</evidence>
<dbReference type="AlphaFoldDB" id="A0A5B2VYT4"/>
<comment type="caution">
    <text evidence="1">The sequence shown here is derived from an EMBL/GenBank/DDBJ whole genome shotgun (WGS) entry which is preliminary data.</text>
</comment>
<reference evidence="1 2" key="1">
    <citation type="submission" date="2019-09" db="EMBL/GenBank/DDBJ databases">
        <title>Chitinophaga ginsengihumi sp. nov., isolated from soil of ginseng rhizosphere.</title>
        <authorList>
            <person name="Lee J."/>
        </authorList>
    </citation>
    <scope>NUCLEOTIDE SEQUENCE [LARGE SCALE GENOMIC DNA]</scope>
    <source>
        <strain evidence="1 2">BN140078</strain>
    </source>
</reference>
<dbReference type="RefSeq" id="WP_149838327.1">
    <property type="nucleotide sequence ID" value="NZ_VUOC01000002.1"/>
</dbReference>
<evidence type="ECO:0000313" key="1">
    <source>
        <dbReference type="EMBL" id="KAA2243452.1"/>
    </source>
</evidence>
<dbReference type="EMBL" id="VUOC01000002">
    <property type="protein sequence ID" value="KAA2243452.1"/>
    <property type="molecule type" value="Genomic_DNA"/>
</dbReference>
<protein>
    <submittedName>
        <fullName evidence="1">Uncharacterized protein</fullName>
    </submittedName>
</protein>
<keyword evidence="2" id="KW-1185">Reference proteome</keyword>
<proteinExistence type="predicted"/>
<dbReference type="Proteomes" id="UP000324611">
    <property type="component" value="Unassembled WGS sequence"/>
</dbReference>